<dbReference type="Gene3D" id="3.40.50.2300">
    <property type="match status" value="1"/>
</dbReference>
<dbReference type="Proteomes" id="UP000184171">
    <property type="component" value="Unassembled WGS sequence"/>
</dbReference>
<dbReference type="EMBL" id="FQZT01000005">
    <property type="protein sequence ID" value="SHJ17457.1"/>
    <property type="molecule type" value="Genomic_DNA"/>
</dbReference>
<evidence type="ECO:0000256" key="2">
    <source>
        <dbReference type="PROSITE-ProRule" id="PRU00169"/>
    </source>
</evidence>
<evidence type="ECO:0000256" key="1">
    <source>
        <dbReference type="ARBA" id="ARBA00022553"/>
    </source>
</evidence>
<dbReference type="InterPro" id="IPR001789">
    <property type="entry name" value="Sig_transdc_resp-reg_receiver"/>
</dbReference>
<name>A0A1M6H5C2_MALRU</name>
<keyword evidence="5" id="KW-1185">Reference proteome</keyword>
<evidence type="ECO:0000313" key="4">
    <source>
        <dbReference type="EMBL" id="SHJ17457.1"/>
    </source>
</evidence>
<dbReference type="SUPFAM" id="SSF52172">
    <property type="entry name" value="CheY-like"/>
    <property type="match status" value="1"/>
</dbReference>
<keyword evidence="1 2" id="KW-0597">Phosphoprotein</keyword>
<dbReference type="Pfam" id="PF00072">
    <property type="entry name" value="Response_reg"/>
    <property type="match status" value="1"/>
</dbReference>
<dbReference type="InterPro" id="IPR011006">
    <property type="entry name" value="CheY-like_superfamily"/>
</dbReference>
<dbReference type="InterPro" id="IPR050595">
    <property type="entry name" value="Bact_response_regulator"/>
</dbReference>
<dbReference type="AlphaFoldDB" id="A0A1M6H5C2"/>
<evidence type="ECO:0000313" key="5">
    <source>
        <dbReference type="Proteomes" id="UP000184171"/>
    </source>
</evidence>
<accession>A0A1M6H5C2</accession>
<proteinExistence type="predicted"/>
<reference evidence="4 5" key="1">
    <citation type="submission" date="2016-11" db="EMBL/GenBank/DDBJ databases">
        <authorList>
            <person name="Jaros S."/>
            <person name="Januszkiewicz K."/>
            <person name="Wedrychowicz H."/>
        </authorList>
    </citation>
    <scope>NUCLEOTIDE SEQUENCE [LARGE SCALE GENOMIC DNA]</scope>
    <source>
        <strain evidence="4 5">DSM 5091</strain>
    </source>
</reference>
<feature type="modified residue" description="4-aspartylphosphate" evidence="2">
    <location>
        <position position="55"/>
    </location>
</feature>
<dbReference type="RefSeq" id="WP_072907830.1">
    <property type="nucleotide sequence ID" value="NZ_FQZT01000005.1"/>
</dbReference>
<dbReference type="SMART" id="SM00448">
    <property type="entry name" value="REC"/>
    <property type="match status" value="1"/>
</dbReference>
<dbReference type="PROSITE" id="PS50110">
    <property type="entry name" value="RESPONSE_REGULATORY"/>
    <property type="match status" value="1"/>
</dbReference>
<gene>
    <name evidence="4" type="ORF">SAMN02745165_01694</name>
</gene>
<organism evidence="4 5">
    <name type="scientific">Malonomonas rubra DSM 5091</name>
    <dbReference type="NCBI Taxonomy" id="1122189"/>
    <lineage>
        <taxon>Bacteria</taxon>
        <taxon>Pseudomonadati</taxon>
        <taxon>Thermodesulfobacteriota</taxon>
        <taxon>Desulfuromonadia</taxon>
        <taxon>Desulfuromonadales</taxon>
        <taxon>Geopsychrobacteraceae</taxon>
        <taxon>Malonomonas</taxon>
    </lineage>
</organism>
<evidence type="ECO:0000259" key="3">
    <source>
        <dbReference type="PROSITE" id="PS50110"/>
    </source>
</evidence>
<dbReference type="GO" id="GO:0000160">
    <property type="term" value="P:phosphorelay signal transduction system"/>
    <property type="evidence" value="ECO:0007669"/>
    <property type="project" value="InterPro"/>
</dbReference>
<protein>
    <submittedName>
        <fullName evidence="4">CheY chemotaxis protein or a CheY-like REC (Receiver) domain</fullName>
    </submittedName>
</protein>
<dbReference type="OrthoDB" id="5511264at2"/>
<feature type="domain" description="Response regulatory" evidence="3">
    <location>
        <begin position="6"/>
        <end position="122"/>
    </location>
</feature>
<dbReference type="STRING" id="1122189.SAMN02745165_01694"/>
<dbReference type="PANTHER" id="PTHR44591">
    <property type="entry name" value="STRESS RESPONSE REGULATOR PROTEIN 1"/>
    <property type="match status" value="1"/>
</dbReference>
<sequence length="124" mass="13805">MTVQKTVLIIDDDESHLLTAKGIIEGLGFRVVMHNSPFRTTETVLKTKPDMLLIDVNMPALPGDQLCSLLRDEPELTSLPIYLYSSNDEDILRESAVKYQADGYICKGSISALRAKVQFELGFS</sequence>
<dbReference type="PANTHER" id="PTHR44591:SF23">
    <property type="entry name" value="CHEY SUBFAMILY"/>
    <property type="match status" value="1"/>
</dbReference>